<feature type="transmembrane region" description="Helical" evidence="9">
    <location>
        <begin position="25"/>
        <end position="43"/>
    </location>
</feature>
<feature type="region of interest" description="Disordered" evidence="8">
    <location>
        <begin position="356"/>
        <end position="379"/>
    </location>
</feature>
<sequence length="379" mass="39707">MATDADQEPPPRIEAQLGAPSLRGVARLVAIVAACAGALYVLYLTRGVIKIFVIALFTATALGPVVDAVQRSRLPRAWAIVAVYLACLVSVLAVGALVVPSVSSQVGHLSADAQHAVADLRANPHVRGYDDRYHITEKVQAQLRNLPAQTGRVAGPLRDVTVGAIGFASNLVAVLSIAFLLILHRDRYLELLLSALPAKRAERWRRIAPRIYVAVSGYVLGNLAISVIAGACAWIAMTVLGIPFAVPLALLIAFLDLIPMIGATLGAAVVALAALLVSPLAAALWLAYAIVYQQAENYLIQPVVYRRAVQVSALATIVAVLIGGTLLGLLGALLAIPAAATVSLVVQDLRAPQPLAGGDGARTREHDPETVLDESATSV</sequence>
<gene>
    <name evidence="10" type="ORF">OM076_06350</name>
</gene>
<keyword evidence="6 9" id="KW-1133">Transmembrane helix</keyword>
<dbReference type="RefSeq" id="WP_270038641.1">
    <property type="nucleotide sequence ID" value="NZ_JAPDOD010000003.1"/>
</dbReference>
<dbReference type="InterPro" id="IPR002549">
    <property type="entry name" value="AI-2E-like"/>
</dbReference>
<evidence type="ECO:0000256" key="6">
    <source>
        <dbReference type="ARBA" id="ARBA00022989"/>
    </source>
</evidence>
<comment type="subcellular location">
    <subcellularLocation>
        <location evidence="1">Cell membrane</location>
        <topology evidence="1">Multi-pass membrane protein</topology>
    </subcellularLocation>
</comment>
<keyword evidence="7 9" id="KW-0472">Membrane</keyword>
<comment type="similarity">
    <text evidence="2">Belongs to the autoinducer-2 exporter (AI-2E) (TC 2.A.86) family.</text>
</comment>
<evidence type="ECO:0000256" key="2">
    <source>
        <dbReference type="ARBA" id="ARBA00009773"/>
    </source>
</evidence>
<name>A0A9X3MNK2_9ACTN</name>
<dbReference type="PANTHER" id="PTHR21716">
    <property type="entry name" value="TRANSMEMBRANE PROTEIN"/>
    <property type="match status" value="1"/>
</dbReference>
<accession>A0A9X3MNK2</accession>
<evidence type="ECO:0000313" key="10">
    <source>
        <dbReference type="EMBL" id="MDA0159876.1"/>
    </source>
</evidence>
<keyword evidence="5 9" id="KW-0812">Transmembrane</keyword>
<organism evidence="10 11">
    <name type="scientific">Solirubrobacter ginsenosidimutans</name>
    <dbReference type="NCBI Taxonomy" id="490573"/>
    <lineage>
        <taxon>Bacteria</taxon>
        <taxon>Bacillati</taxon>
        <taxon>Actinomycetota</taxon>
        <taxon>Thermoleophilia</taxon>
        <taxon>Solirubrobacterales</taxon>
        <taxon>Solirubrobacteraceae</taxon>
        <taxon>Solirubrobacter</taxon>
    </lineage>
</organism>
<keyword evidence="4" id="KW-1003">Cell membrane</keyword>
<evidence type="ECO:0000256" key="8">
    <source>
        <dbReference type="SAM" id="MobiDB-lite"/>
    </source>
</evidence>
<feature type="transmembrane region" description="Helical" evidence="9">
    <location>
        <begin position="311"/>
        <end position="336"/>
    </location>
</feature>
<evidence type="ECO:0000256" key="5">
    <source>
        <dbReference type="ARBA" id="ARBA00022692"/>
    </source>
</evidence>
<feature type="transmembrane region" description="Helical" evidence="9">
    <location>
        <begin position="242"/>
        <end position="258"/>
    </location>
</feature>
<dbReference type="EMBL" id="JAPDOD010000003">
    <property type="protein sequence ID" value="MDA0159876.1"/>
    <property type="molecule type" value="Genomic_DNA"/>
</dbReference>
<dbReference type="GO" id="GO:0005886">
    <property type="term" value="C:plasma membrane"/>
    <property type="evidence" value="ECO:0007669"/>
    <property type="project" value="UniProtKB-SubCell"/>
</dbReference>
<dbReference type="AlphaFoldDB" id="A0A9X3MNK2"/>
<keyword evidence="11" id="KW-1185">Reference proteome</keyword>
<evidence type="ECO:0000256" key="4">
    <source>
        <dbReference type="ARBA" id="ARBA00022475"/>
    </source>
</evidence>
<feature type="transmembrane region" description="Helical" evidence="9">
    <location>
        <begin position="211"/>
        <end position="236"/>
    </location>
</feature>
<evidence type="ECO:0000256" key="9">
    <source>
        <dbReference type="SAM" id="Phobius"/>
    </source>
</evidence>
<proteinExistence type="inferred from homology"/>
<comment type="caution">
    <text evidence="10">The sequence shown here is derived from an EMBL/GenBank/DDBJ whole genome shotgun (WGS) entry which is preliminary data.</text>
</comment>
<evidence type="ECO:0000256" key="3">
    <source>
        <dbReference type="ARBA" id="ARBA00022448"/>
    </source>
</evidence>
<feature type="transmembrane region" description="Helical" evidence="9">
    <location>
        <begin position="78"/>
        <end position="99"/>
    </location>
</feature>
<evidence type="ECO:0000256" key="7">
    <source>
        <dbReference type="ARBA" id="ARBA00023136"/>
    </source>
</evidence>
<dbReference type="GO" id="GO:0055085">
    <property type="term" value="P:transmembrane transport"/>
    <property type="evidence" value="ECO:0007669"/>
    <property type="project" value="TreeGrafter"/>
</dbReference>
<evidence type="ECO:0000256" key="1">
    <source>
        <dbReference type="ARBA" id="ARBA00004651"/>
    </source>
</evidence>
<dbReference type="Pfam" id="PF01594">
    <property type="entry name" value="AI-2E_transport"/>
    <property type="match status" value="1"/>
</dbReference>
<feature type="transmembrane region" description="Helical" evidence="9">
    <location>
        <begin position="265"/>
        <end position="291"/>
    </location>
</feature>
<dbReference type="Proteomes" id="UP001149140">
    <property type="component" value="Unassembled WGS sequence"/>
</dbReference>
<keyword evidence="3" id="KW-0813">Transport</keyword>
<dbReference type="PANTHER" id="PTHR21716:SF53">
    <property type="entry name" value="PERMEASE PERM-RELATED"/>
    <property type="match status" value="1"/>
</dbReference>
<reference evidence="10" key="1">
    <citation type="submission" date="2022-10" db="EMBL/GenBank/DDBJ databases">
        <title>The WGS of Solirubrobacter ginsenosidimutans DSM 21036.</title>
        <authorList>
            <person name="Jiang Z."/>
        </authorList>
    </citation>
    <scope>NUCLEOTIDE SEQUENCE</scope>
    <source>
        <strain evidence="10">DSM 21036</strain>
    </source>
</reference>
<feature type="transmembrane region" description="Helical" evidence="9">
    <location>
        <begin position="160"/>
        <end position="183"/>
    </location>
</feature>
<protein>
    <submittedName>
        <fullName evidence="10">AI-2E family transporter</fullName>
    </submittedName>
</protein>
<evidence type="ECO:0000313" key="11">
    <source>
        <dbReference type="Proteomes" id="UP001149140"/>
    </source>
</evidence>